<dbReference type="EMBL" id="BAAAYK010000038">
    <property type="protein sequence ID" value="GAA3357738.1"/>
    <property type="molecule type" value="Genomic_DNA"/>
</dbReference>
<evidence type="ECO:0000313" key="5">
    <source>
        <dbReference type="Proteomes" id="UP001500483"/>
    </source>
</evidence>
<dbReference type="PROSITE" id="PS00086">
    <property type="entry name" value="CYTOCHROME_P450"/>
    <property type="match status" value="1"/>
</dbReference>
<dbReference type="CDD" id="cd11030">
    <property type="entry name" value="CYP105-like"/>
    <property type="match status" value="1"/>
</dbReference>
<keyword evidence="2" id="KW-0503">Monooxygenase</keyword>
<feature type="region of interest" description="Disordered" evidence="3">
    <location>
        <begin position="1"/>
        <end position="20"/>
    </location>
</feature>
<dbReference type="PRINTS" id="PR00385">
    <property type="entry name" value="P450"/>
</dbReference>
<dbReference type="InterPro" id="IPR036396">
    <property type="entry name" value="Cyt_P450_sf"/>
</dbReference>
<protein>
    <submittedName>
        <fullName evidence="4">Cytochrome P450</fullName>
    </submittedName>
</protein>
<evidence type="ECO:0000256" key="1">
    <source>
        <dbReference type="ARBA" id="ARBA00010617"/>
    </source>
</evidence>
<evidence type="ECO:0000256" key="3">
    <source>
        <dbReference type="SAM" id="MobiDB-lite"/>
    </source>
</evidence>
<dbReference type="InterPro" id="IPR017972">
    <property type="entry name" value="Cyt_P450_CS"/>
</dbReference>
<keyword evidence="2" id="KW-0560">Oxidoreductase</keyword>
<proteinExistence type="inferred from homology"/>
<keyword evidence="2" id="KW-0479">Metal-binding</keyword>
<gene>
    <name evidence="4" type="ORF">GCM10020366_27000</name>
</gene>
<accession>A0ABP6RQW1</accession>
<dbReference type="Pfam" id="PF00067">
    <property type="entry name" value="p450"/>
    <property type="match status" value="1"/>
</dbReference>
<keyword evidence="2" id="KW-0349">Heme</keyword>
<evidence type="ECO:0000313" key="4">
    <source>
        <dbReference type="EMBL" id="GAA3357738.1"/>
    </source>
</evidence>
<evidence type="ECO:0000256" key="2">
    <source>
        <dbReference type="RuleBase" id="RU000461"/>
    </source>
</evidence>
<comment type="caution">
    <text evidence="4">The sequence shown here is derived from an EMBL/GenBank/DDBJ whole genome shotgun (WGS) entry which is preliminary data.</text>
</comment>
<name>A0ABP6RQW1_9PSEU</name>
<dbReference type="PANTHER" id="PTHR46696:SF1">
    <property type="entry name" value="CYTOCHROME P450 YJIB-RELATED"/>
    <property type="match status" value="1"/>
</dbReference>
<sequence length="392" mass="42789">MTGTPVRHPTTRSRPFDPHDGLRELRAAQPLARLHHSDGRLGWLVTSHELAREVLVDHRFSSSLDVMRGPADGEDTFDEVPPGLFSVLPAAEHAWYRRKLAAAFAPRRVQRLEPLVADVVERRLDAVEAAGGPVDLVEVFASPVAFEVIGTLLGARLDRTSVRAATESMLALENDAESTGRAWGRLWTELHEQVRAKRAAPGDDLVSALLADEDLSDEEIATMCSMLITGGDDTTANMLGLGTYALLAHPEQLAALRADPAMIDTAVEELLRYLTINQFGATRTALEDVDLRGSTIREGEPITVSLSAANRDPERFPEPDRLDLGRPATGHLAFGHGIHHCLGAQLARVELRLGFSGLLRRFPGLRLAVPAAEVPLREASVNYGVHRLPVTW</sequence>
<dbReference type="SUPFAM" id="SSF48264">
    <property type="entry name" value="Cytochrome P450"/>
    <property type="match status" value="1"/>
</dbReference>
<reference evidence="5" key="1">
    <citation type="journal article" date="2019" name="Int. J. Syst. Evol. Microbiol.">
        <title>The Global Catalogue of Microorganisms (GCM) 10K type strain sequencing project: providing services to taxonomists for standard genome sequencing and annotation.</title>
        <authorList>
            <consortium name="The Broad Institute Genomics Platform"/>
            <consortium name="The Broad Institute Genome Sequencing Center for Infectious Disease"/>
            <person name="Wu L."/>
            <person name="Ma J."/>
        </authorList>
    </citation>
    <scope>NUCLEOTIDE SEQUENCE [LARGE SCALE GENOMIC DNA]</scope>
    <source>
        <strain evidence="5">JCM 9687</strain>
    </source>
</reference>
<dbReference type="RefSeq" id="WP_224977372.1">
    <property type="nucleotide sequence ID" value="NZ_BAAAYK010000038.1"/>
</dbReference>
<comment type="similarity">
    <text evidence="1 2">Belongs to the cytochrome P450 family.</text>
</comment>
<dbReference type="PANTHER" id="PTHR46696">
    <property type="entry name" value="P450, PUTATIVE (EUROFUNG)-RELATED"/>
    <property type="match status" value="1"/>
</dbReference>
<keyword evidence="2" id="KW-0408">Iron</keyword>
<dbReference type="Gene3D" id="1.10.630.10">
    <property type="entry name" value="Cytochrome P450"/>
    <property type="match status" value="1"/>
</dbReference>
<dbReference type="Proteomes" id="UP001500483">
    <property type="component" value="Unassembled WGS sequence"/>
</dbReference>
<dbReference type="PRINTS" id="PR00359">
    <property type="entry name" value="BP450"/>
</dbReference>
<dbReference type="InterPro" id="IPR001128">
    <property type="entry name" value="Cyt_P450"/>
</dbReference>
<organism evidence="4 5">
    <name type="scientific">Saccharopolyspora gregorii</name>
    <dbReference type="NCBI Taxonomy" id="33914"/>
    <lineage>
        <taxon>Bacteria</taxon>
        <taxon>Bacillati</taxon>
        <taxon>Actinomycetota</taxon>
        <taxon>Actinomycetes</taxon>
        <taxon>Pseudonocardiales</taxon>
        <taxon>Pseudonocardiaceae</taxon>
        <taxon>Saccharopolyspora</taxon>
    </lineage>
</organism>
<keyword evidence="5" id="KW-1185">Reference proteome</keyword>
<dbReference type="InterPro" id="IPR002397">
    <property type="entry name" value="Cyt_P450_B"/>
</dbReference>